<protein>
    <submittedName>
        <fullName evidence="1">Uncharacterized protein</fullName>
    </submittedName>
</protein>
<dbReference type="EMBL" id="KZ825061">
    <property type="protein sequence ID" value="RAH57783.1"/>
    <property type="molecule type" value="Genomic_DNA"/>
</dbReference>
<keyword evidence="2" id="KW-1185">Reference proteome</keyword>
<gene>
    <name evidence="1" type="ORF">BO85DRAFT_283723</name>
</gene>
<evidence type="ECO:0000313" key="2">
    <source>
        <dbReference type="Proteomes" id="UP000249526"/>
    </source>
</evidence>
<accession>A0A8G1R1Z6</accession>
<name>A0A8G1R1Z6_9EURO</name>
<organism evidence="1 2">
    <name type="scientific">Aspergillus piperis CBS 112811</name>
    <dbReference type="NCBI Taxonomy" id="1448313"/>
    <lineage>
        <taxon>Eukaryota</taxon>
        <taxon>Fungi</taxon>
        <taxon>Dikarya</taxon>
        <taxon>Ascomycota</taxon>
        <taxon>Pezizomycotina</taxon>
        <taxon>Eurotiomycetes</taxon>
        <taxon>Eurotiomycetidae</taxon>
        <taxon>Eurotiales</taxon>
        <taxon>Aspergillaceae</taxon>
        <taxon>Aspergillus</taxon>
        <taxon>Aspergillus subgen. Circumdati</taxon>
    </lineage>
</organism>
<proteinExistence type="predicted"/>
<reference evidence="1 2" key="1">
    <citation type="submission" date="2018-02" db="EMBL/GenBank/DDBJ databases">
        <title>The genomes of Aspergillus section Nigri reveals drivers in fungal speciation.</title>
        <authorList>
            <consortium name="DOE Joint Genome Institute"/>
            <person name="Vesth T.C."/>
            <person name="Nybo J."/>
            <person name="Theobald S."/>
            <person name="Brandl J."/>
            <person name="Frisvad J.C."/>
            <person name="Nielsen K.F."/>
            <person name="Lyhne E.K."/>
            <person name="Kogle M.E."/>
            <person name="Kuo A."/>
            <person name="Riley R."/>
            <person name="Clum A."/>
            <person name="Nolan M."/>
            <person name="Lipzen A."/>
            <person name="Salamov A."/>
            <person name="Henrissat B."/>
            <person name="Wiebenga A."/>
            <person name="De vries R.P."/>
            <person name="Grigoriev I.V."/>
            <person name="Mortensen U.H."/>
            <person name="Andersen M.R."/>
            <person name="Baker S.E."/>
        </authorList>
    </citation>
    <scope>NUCLEOTIDE SEQUENCE [LARGE SCALE GENOMIC DNA]</scope>
    <source>
        <strain evidence="1 2">CBS 112811</strain>
    </source>
</reference>
<dbReference type="GeneID" id="37158623"/>
<dbReference type="Proteomes" id="UP000249526">
    <property type="component" value="Unassembled WGS sequence"/>
</dbReference>
<evidence type="ECO:0000313" key="1">
    <source>
        <dbReference type="EMBL" id="RAH57783.1"/>
    </source>
</evidence>
<dbReference type="AlphaFoldDB" id="A0A8G1R1Z6"/>
<sequence>MNETLFELPRVPFIQGHRYTVRATEGPISQTTNHQLEIMSEPERGNFKSVLGMLYFFYPRHLRLIPLFTSAACCHLPARLLENYPQIPRYRDMMKVASA</sequence>
<dbReference type="RefSeq" id="XP_025515705.1">
    <property type="nucleotide sequence ID" value="XM_025655221.1"/>
</dbReference>